<evidence type="ECO:0000313" key="2">
    <source>
        <dbReference type="EMBL" id="TCO53514.1"/>
    </source>
</evidence>
<name>A0A4R2J5D1_9PSEU</name>
<dbReference type="AlphaFoldDB" id="A0A4R2J5D1"/>
<protein>
    <submittedName>
        <fullName evidence="2">Sodium/hydrogen exchanger family protein</fullName>
    </submittedName>
</protein>
<dbReference type="Proteomes" id="UP000295680">
    <property type="component" value="Unassembled WGS sequence"/>
</dbReference>
<keyword evidence="1" id="KW-1133">Transmembrane helix</keyword>
<feature type="transmembrane region" description="Helical" evidence="1">
    <location>
        <begin position="250"/>
        <end position="267"/>
    </location>
</feature>
<dbReference type="EMBL" id="SLWS01000010">
    <property type="protein sequence ID" value="TCO53514.1"/>
    <property type="molecule type" value="Genomic_DNA"/>
</dbReference>
<dbReference type="RefSeq" id="WP_132123491.1">
    <property type="nucleotide sequence ID" value="NZ_SLWS01000010.1"/>
</dbReference>
<accession>A0A4R2J5D1</accession>
<organism evidence="2 3">
    <name type="scientific">Actinocrispum wychmicini</name>
    <dbReference type="NCBI Taxonomy" id="1213861"/>
    <lineage>
        <taxon>Bacteria</taxon>
        <taxon>Bacillati</taxon>
        <taxon>Actinomycetota</taxon>
        <taxon>Actinomycetes</taxon>
        <taxon>Pseudonocardiales</taxon>
        <taxon>Pseudonocardiaceae</taxon>
        <taxon>Actinocrispum</taxon>
    </lineage>
</organism>
<sequence>MTFGGAVAAALRTSSLLAAVLGGWAVARWLGVTDVQNSMAYQDFVTAVLGFGLYASTRAIALREFRDELGTVAVAVTAGVLGKAAIVAGVMYLAFQNPAFIVLGIAVAQIDPVSVAAVQKKSKLSTAAKSLLLAWASFDDPVTVLLTTYLTVLVLHPATGVVVLNGDLGSFAAHILWNLLLAGVMWLIWRGFQRVRGHFRSQKAITAVLVVVVLVVAFVAVSQSLLLGLALTGLFFRPALDRFIDGATQVALYVACFALGLVLVGGVRLFEGAILGVAAYVAQVVVGFLVTSPKRWHGDRMRLALSQQNGLTAIVLALLLEPVLPGATAIIAPAILVVYVLHAVCNGLWDRHQRPVVKVPAPVPVSSRYTRTIAKPHVEPAG</sequence>
<keyword evidence="1" id="KW-0472">Membrane</keyword>
<comment type="caution">
    <text evidence="2">The sequence shown here is derived from an EMBL/GenBank/DDBJ whole genome shotgun (WGS) entry which is preliminary data.</text>
</comment>
<proteinExistence type="predicted"/>
<evidence type="ECO:0000313" key="3">
    <source>
        <dbReference type="Proteomes" id="UP000295680"/>
    </source>
</evidence>
<gene>
    <name evidence="2" type="ORF">EV192_110103</name>
</gene>
<feature type="transmembrane region" description="Helical" evidence="1">
    <location>
        <begin position="204"/>
        <end position="230"/>
    </location>
</feature>
<dbReference type="OrthoDB" id="517234at2"/>
<feature type="transmembrane region" description="Helical" evidence="1">
    <location>
        <begin position="130"/>
        <end position="155"/>
    </location>
</feature>
<feature type="transmembrane region" description="Helical" evidence="1">
    <location>
        <begin position="69"/>
        <end position="93"/>
    </location>
</feature>
<reference evidence="2 3" key="1">
    <citation type="submission" date="2019-03" db="EMBL/GenBank/DDBJ databases">
        <title>Genomic Encyclopedia of Type Strains, Phase IV (KMG-IV): sequencing the most valuable type-strain genomes for metagenomic binning, comparative biology and taxonomic classification.</title>
        <authorList>
            <person name="Goeker M."/>
        </authorList>
    </citation>
    <scope>NUCLEOTIDE SEQUENCE [LARGE SCALE GENOMIC DNA]</scope>
    <source>
        <strain evidence="2 3">DSM 45934</strain>
    </source>
</reference>
<feature type="transmembrane region" description="Helical" evidence="1">
    <location>
        <begin position="99"/>
        <end position="118"/>
    </location>
</feature>
<evidence type="ECO:0000256" key="1">
    <source>
        <dbReference type="SAM" id="Phobius"/>
    </source>
</evidence>
<feature type="transmembrane region" description="Helical" evidence="1">
    <location>
        <begin position="175"/>
        <end position="192"/>
    </location>
</feature>
<feature type="transmembrane region" description="Helical" evidence="1">
    <location>
        <begin position="274"/>
        <end position="291"/>
    </location>
</feature>
<keyword evidence="3" id="KW-1185">Reference proteome</keyword>
<feature type="transmembrane region" description="Helical" evidence="1">
    <location>
        <begin position="311"/>
        <end position="344"/>
    </location>
</feature>
<keyword evidence="1" id="KW-0812">Transmembrane</keyword>